<name>F8D4S0_HALXS</name>
<dbReference type="HOGENOM" id="CLU_3113022_0_0_2"/>
<protein>
    <submittedName>
        <fullName evidence="1">Uncharacterized protein</fullName>
    </submittedName>
</protein>
<dbReference type="RefSeq" id="WP_013880429.1">
    <property type="nucleotide sequence ID" value="NC_015666.1"/>
</dbReference>
<dbReference type="KEGG" id="hxa:Halxa_2923"/>
<dbReference type="AlphaFoldDB" id="F8D4S0"/>
<proteinExistence type="predicted"/>
<dbReference type="OrthoDB" id="193791at2157"/>
<reference evidence="1 2" key="1">
    <citation type="journal article" date="2012" name="Stand. Genomic Sci.">
        <title>Complete genome sequence of Halopiger xanaduensis type strain (SH-6(T)).</title>
        <authorList>
            <person name="Anderson I."/>
            <person name="Tindall B.J."/>
            <person name="Rohde M."/>
            <person name="Lucas S."/>
            <person name="Han J."/>
            <person name="Lapidus A."/>
            <person name="Cheng J.F."/>
            <person name="Goodwin L."/>
            <person name="Pitluck S."/>
            <person name="Peters L."/>
            <person name="Pati A."/>
            <person name="Mikhailova N."/>
            <person name="Pagani I."/>
            <person name="Teshima H."/>
            <person name="Han C."/>
            <person name="Tapia R."/>
            <person name="Land M."/>
            <person name="Woyke T."/>
            <person name="Klenk H.P."/>
            <person name="Kyrpides N."/>
            <person name="Ivanova N."/>
        </authorList>
    </citation>
    <scope>NUCLEOTIDE SEQUENCE [LARGE SCALE GENOMIC DNA]</scope>
    <source>
        <strain evidence="2">DSM 18323 / JCM 14033 / SH-6</strain>
    </source>
</reference>
<dbReference type="Proteomes" id="UP000006794">
    <property type="component" value="Chromosome"/>
</dbReference>
<organism evidence="1 2">
    <name type="scientific">Halopiger xanaduensis (strain DSM 18323 / JCM 14033 / SH-6)</name>
    <dbReference type="NCBI Taxonomy" id="797210"/>
    <lineage>
        <taxon>Archaea</taxon>
        <taxon>Methanobacteriati</taxon>
        <taxon>Methanobacteriota</taxon>
        <taxon>Stenosarchaea group</taxon>
        <taxon>Halobacteria</taxon>
        <taxon>Halobacteriales</taxon>
        <taxon>Natrialbaceae</taxon>
        <taxon>Halopiger</taxon>
    </lineage>
</organism>
<dbReference type="GeneID" id="65303280"/>
<accession>F8D4S0</accession>
<sequence length="50" mass="5840">MSAEAVAEKFCLDVAHWYDFDVETRRIATFDGLRHPVFQRGAVITWQLLE</sequence>
<keyword evidence="2" id="KW-1185">Reference proteome</keyword>
<evidence type="ECO:0000313" key="2">
    <source>
        <dbReference type="Proteomes" id="UP000006794"/>
    </source>
</evidence>
<gene>
    <name evidence="1" type="ordered locus">Halxa_2923</name>
</gene>
<dbReference type="EMBL" id="CP002839">
    <property type="protein sequence ID" value="AEH37539.1"/>
    <property type="molecule type" value="Genomic_DNA"/>
</dbReference>
<evidence type="ECO:0000313" key="1">
    <source>
        <dbReference type="EMBL" id="AEH37539.1"/>
    </source>
</evidence>
<dbReference type="STRING" id="797210.Halxa_2923"/>